<proteinExistence type="predicted"/>
<feature type="domain" description="Cytochrome c" evidence="5">
    <location>
        <begin position="22"/>
        <end position="110"/>
    </location>
</feature>
<dbReference type="PANTHER" id="PTHR35889:SF3">
    <property type="entry name" value="F-BOX DOMAIN-CONTAINING PROTEIN"/>
    <property type="match status" value="1"/>
</dbReference>
<evidence type="ECO:0000256" key="2">
    <source>
        <dbReference type="ARBA" id="ARBA00022723"/>
    </source>
</evidence>
<dbReference type="Pfam" id="PF07627">
    <property type="entry name" value="PSCyt3"/>
    <property type="match status" value="1"/>
</dbReference>
<evidence type="ECO:0000256" key="1">
    <source>
        <dbReference type="ARBA" id="ARBA00022617"/>
    </source>
</evidence>
<dbReference type="AlphaFoldDB" id="A0A381YE13"/>
<dbReference type="SUPFAM" id="SSF46626">
    <property type="entry name" value="Cytochrome c"/>
    <property type="match status" value="1"/>
</dbReference>
<accession>A0A381YE13</accession>
<dbReference type="GO" id="GO:0020037">
    <property type="term" value="F:heme binding"/>
    <property type="evidence" value="ECO:0007669"/>
    <property type="project" value="InterPro"/>
</dbReference>
<dbReference type="PANTHER" id="PTHR35889">
    <property type="entry name" value="CYCLOINULO-OLIGOSACCHARIDE FRUCTANOTRANSFERASE-RELATED"/>
    <property type="match status" value="1"/>
</dbReference>
<keyword evidence="1" id="KW-0349">Heme</keyword>
<dbReference type="Pfam" id="PF07626">
    <property type="entry name" value="PSD3"/>
    <property type="match status" value="1"/>
</dbReference>
<dbReference type="Gene3D" id="1.10.760.10">
    <property type="entry name" value="Cytochrome c-like domain"/>
    <property type="match status" value="1"/>
</dbReference>
<evidence type="ECO:0000313" key="6">
    <source>
        <dbReference type="EMBL" id="SVA74667.1"/>
    </source>
</evidence>
<feature type="region of interest" description="Disordered" evidence="4">
    <location>
        <begin position="644"/>
        <end position="665"/>
    </location>
</feature>
<dbReference type="InterPro" id="IPR011478">
    <property type="entry name" value="DUF1585"/>
</dbReference>
<dbReference type="Pfam" id="PF07635">
    <property type="entry name" value="PSCyt1"/>
    <property type="match status" value="1"/>
</dbReference>
<sequence length="818" mass="92413">MKHLLITTIAAVVLWPCVSHGEKQEASDKQFREQIAPLLEKRCAGCHGAKKPKGNLRVDQLDLDFIHGRDTETWHDILDALNRGEMPPEDEPQLSDAQRQTLVNWITIRMTHAAHVKRATGGQGVLRRLTRYEYNNTMADLLGIPLDYSKDLPPEPNSEDGFMNNAMAMGMSGMQLEYYLRAAQLGLSKALVEGPEPKRFEHTGTVNVGRRKGRAPKTPHTSNIQPGNCFMTRVMDYPVSGPVRVRVKAHAVIPEGKGPPRMRVMIGVRADTYVPGGQVGPEVDVTASADEPGTYEFTGWLEHFPMLKSPSNFPGLLVNVHNVYDDGSNAIELLDKKIGEQEKKLNQPDLNQPWLVVESVEFVAPDHQVWPPQRHRNILFQGADIPDDETAYARQVLKRFMRRAYRRPPTPDEVEYVLRFHNKIRPDYPNFIEAIRQSLAMTLISPQFLYLVEPKRAGKAARRLTDHEVAARLSYFFWSTMPDEKLSQLADSGSLRKGKTLSAQVRRMLADPKAQRFVDQFTDQWLDLSSLDRVAVNPQFYPEFKDRVKTAMHQETLHFFSEILRNKLSALNFLDSDFTMLNERLAKHYGIEGVTGTEMRRVVLKPAYKRGGLITQGSMLIGNSTGEDSHPINRAVWILKRLLDEPPSEPPSPPPANVPALDSETPGFDKLTLKRQLAVHREKAACVSCHRKIDPWGIPLEHYDAAGLYRTEALRLTANQKGQTRNKVGKAPLDAGDVMPDGTAIQGADELKDYLLREKKDAFARALVVKLTTYALGRYLEFTDDKIVDDLTARFQEQGYRLDKLIQSIVASELFLTR</sequence>
<dbReference type="Pfam" id="PF07631">
    <property type="entry name" value="PSD4"/>
    <property type="match status" value="1"/>
</dbReference>
<dbReference type="EMBL" id="UINC01017890">
    <property type="protein sequence ID" value="SVA74667.1"/>
    <property type="molecule type" value="Genomic_DNA"/>
</dbReference>
<feature type="compositionally biased region" description="Pro residues" evidence="4">
    <location>
        <begin position="648"/>
        <end position="657"/>
    </location>
</feature>
<dbReference type="InterPro" id="IPR013039">
    <property type="entry name" value="DUF1588"/>
</dbReference>
<dbReference type="InterPro" id="IPR036909">
    <property type="entry name" value="Cyt_c-like_dom_sf"/>
</dbReference>
<dbReference type="GO" id="GO:0046872">
    <property type="term" value="F:metal ion binding"/>
    <property type="evidence" value="ECO:0007669"/>
    <property type="project" value="UniProtKB-KW"/>
</dbReference>
<organism evidence="6">
    <name type="scientific">marine metagenome</name>
    <dbReference type="NCBI Taxonomy" id="408172"/>
    <lineage>
        <taxon>unclassified sequences</taxon>
        <taxon>metagenomes</taxon>
        <taxon>ecological metagenomes</taxon>
    </lineage>
</organism>
<reference evidence="6" key="1">
    <citation type="submission" date="2018-05" db="EMBL/GenBank/DDBJ databases">
        <authorList>
            <person name="Lanie J.A."/>
            <person name="Ng W.-L."/>
            <person name="Kazmierczak K.M."/>
            <person name="Andrzejewski T.M."/>
            <person name="Davidsen T.M."/>
            <person name="Wayne K.J."/>
            <person name="Tettelin H."/>
            <person name="Glass J.I."/>
            <person name="Rusch D."/>
            <person name="Podicherti R."/>
            <person name="Tsui H.-C.T."/>
            <person name="Winkler M.E."/>
        </authorList>
    </citation>
    <scope>NUCLEOTIDE SEQUENCE</scope>
</reference>
<dbReference type="InterPro" id="IPR009056">
    <property type="entry name" value="Cyt_c-like_dom"/>
</dbReference>
<gene>
    <name evidence="6" type="ORF">METZ01_LOCUS127521</name>
</gene>
<evidence type="ECO:0000259" key="5">
    <source>
        <dbReference type="PROSITE" id="PS51007"/>
    </source>
</evidence>
<evidence type="ECO:0000256" key="4">
    <source>
        <dbReference type="SAM" id="MobiDB-lite"/>
    </source>
</evidence>
<dbReference type="InterPro" id="IPR011429">
    <property type="entry name" value="Cyt_c_Planctomycete-type"/>
</dbReference>
<dbReference type="Pfam" id="PF07637">
    <property type="entry name" value="PSD5"/>
    <property type="match status" value="1"/>
</dbReference>
<dbReference type="Pfam" id="PF07624">
    <property type="entry name" value="PSD2"/>
    <property type="match status" value="1"/>
</dbReference>
<keyword evidence="2" id="KW-0479">Metal-binding</keyword>
<name>A0A381YE13_9ZZZZ</name>
<dbReference type="InterPro" id="IPR013043">
    <property type="entry name" value="DUF1595"/>
</dbReference>
<keyword evidence="3" id="KW-0408">Iron</keyword>
<dbReference type="GO" id="GO:0009055">
    <property type="term" value="F:electron transfer activity"/>
    <property type="evidence" value="ECO:0007669"/>
    <property type="project" value="InterPro"/>
</dbReference>
<dbReference type="InterPro" id="IPR013042">
    <property type="entry name" value="DUF1592"/>
</dbReference>
<dbReference type="PROSITE" id="PS51007">
    <property type="entry name" value="CYTC"/>
    <property type="match status" value="1"/>
</dbReference>
<dbReference type="InterPro" id="IPR013036">
    <property type="entry name" value="DUF1587"/>
</dbReference>
<evidence type="ECO:0000256" key="3">
    <source>
        <dbReference type="ARBA" id="ARBA00023004"/>
    </source>
</evidence>
<protein>
    <recommendedName>
        <fullName evidence="5">Cytochrome c domain-containing protein</fullName>
    </recommendedName>
</protein>